<dbReference type="EnsemblProtists" id="EOD21338">
    <property type="protein sequence ID" value="EOD21338"/>
    <property type="gene ID" value="EMIHUDRAFT_241307"/>
</dbReference>
<dbReference type="Proteomes" id="UP000013827">
    <property type="component" value="Unassembled WGS sequence"/>
</dbReference>
<dbReference type="PaxDb" id="2903-EOD21338"/>
<feature type="region of interest" description="Disordered" evidence="1">
    <location>
        <begin position="176"/>
        <end position="197"/>
    </location>
</feature>
<feature type="region of interest" description="Disordered" evidence="1">
    <location>
        <begin position="111"/>
        <end position="135"/>
    </location>
</feature>
<dbReference type="KEGG" id="ehx:EMIHUDRAFT_241307"/>
<dbReference type="AlphaFoldDB" id="A0A0D3JCV3"/>
<evidence type="ECO:0000313" key="2">
    <source>
        <dbReference type="EnsemblProtists" id="EOD21338"/>
    </source>
</evidence>
<reference evidence="2" key="2">
    <citation type="submission" date="2024-10" db="UniProtKB">
        <authorList>
            <consortium name="EnsemblProtists"/>
        </authorList>
    </citation>
    <scope>IDENTIFICATION</scope>
</reference>
<feature type="region of interest" description="Disordered" evidence="1">
    <location>
        <begin position="1"/>
        <end position="76"/>
    </location>
</feature>
<dbReference type="HOGENOM" id="CLU_1285381_0_0_1"/>
<evidence type="ECO:0000313" key="3">
    <source>
        <dbReference type="Proteomes" id="UP000013827"/>
    </source>
</evidence>
<sequence>MVEPRASPGYLRQTAASRASSRSKVLPRTPPSLAKHPTALDKLRSTPERPTPSRRRSLEPALAEAVAGAPGRATDNNLDIGAVLNLESADRPASTVPPESKTKVADAALVTENVDCQSPAKLRRQPGPAPEPGRRDLTALQRLELAAARRGGRLGGSGQLRQRAACIALNADGSLAATPVRRSRRSGGSSARKAKVLVSPDGSGYIEALARGTPP</sequence>
<reference evidence="3" key="1">
    <citation type="journal article" date="2013" name="Nature">
        <title>Pan genome of the phytoplankton Emiliania underpins its global distribution.</title>
        <authorList>
            <person name="Read B.A."/>
            <person name="Kegel J."/>
            <person name="Klute M.J."/>
            <person name="Kuo A."/>
            <person name="Lefebvre S.C."/>
            <person name="Maumus F."/>
            <person name="Mayer C."/>
            <person name="Miller J."/>
            <person name="Monier A."/>
            <person name="Salamov A."/>
            <person name="Young J."/>
            <person name="Aguilar M."/>
            <person name="Claverie J.M."/>
            <person name="Frickenhaus S."/>
            <person name="Gonzalez K."/>
            <person name="Herman E.K."/>
            <person name="Lin Y.C."/>
            <person name="Napier J."/>
            <person name="Ogata H."/>
            <person name="Sarno A.F."/>
            <person name="Shmutz J."/>
            <person name="Schroeder D."/>
            <person name="de Vargas C."/>
            <person name="Verret F."/>
            <person name="von Dassow P."/>
            <person name="Valentin K."/>
            <person name="Van de Peer Y."/>
            <person name="Wheeler G."/>
            <person name="Dacks J.B."/>
            <person name="Delwiche C.F."/>
            <person name="Dyhrman S.T."/>
            <person name="Glockner G."/>
            <person name="John U."/>
            <person name="Richards T."/>
            <person name="Worden A.Z."/>
            <person name="Zhang X."/>
            <person name="Grigoriev I.V."/>
            <person name="Allen A.E."/>
            <person name="Bidle K."/>
            <person name="Borodovsky M."/>
            <person name="Bowler C."/>
            <person name="Brownlee C."/>
            <person name="Cock J.M."/>
            <person name="Elias M."/>
            <person name="Gladyshev V.N."/>
            <person name="Groth M."/>
            <person name="Guda C."/>
            <person name="Hadaegh A."/>
            <person name="Iglesias-Rodriguez M.D."/>
            <person name="Jenkins J."/>
            <person name="Jones B.M."/>
            <person name="Lawson T."/>
            <person name="Leese F."/>
            <person name="Lindquist E."/>
            <person name="Lobanov A."/>
            <person name="Lomsadze A."/>
            <person name="Malik S.B."/>
            <person name="Marsh M.E."/>
            <person name="Mackinder L."/>
            <person name="Mock T."/>
            <person name="Mueller-Roeber B."/>
            <person name="Pagarete A."/>
            <person name="Parker M."/>
            <person name="Probert I."/>
            <person name="Quesneville H."/>
            <person name="Raines C."/>
            <person name="Rensing S.A."/>
            <person name="Riano-Pachon D.M."/>
            <person name="Richier S."/>
            <person name="Rokitta S."/>
            <person name="Shiraiwa Y."/>
            <person name="Soanes D.M."/>
            <person name="van der Giezen M."/>
            <person name="Wahlund T.M."/>
            <person name="Williams B."/>
            <person name="Wilson W."/>
            <person name="Wolfe G."/>
            <person name="Wurch L.L."/>
        </authorList>
    </citation>
    <scope>NUCLEOTIDE SEQUENCE</scope>
</reference>
<dbReference type="GeneID" id="17266878"/>
<proteinExistence type="predicted"/>
<name>A0A0D3JCV3_EMIH1</name>
<keyword evidence="3" id="KW-1185">Reference proteome</keyword>
<protein>
    <submittedName>
        <fullName evidence="2">Uncharacterized protein</fullName>
    </submittedName>
</protein>
<evidence type="ECO:0000256" key="1">
    <source>
        <dbReference type="SAM" id="MobiDB-lite"/>
    </source>
</evidence>
<feature type="compositionally biased region" description="Basic and acidic residues" evidence="1">
    <location>
        <begin position="38"/>
        <end position="47"/>
    </location>
</feature>
<organism evidence="2 3">
    <name type="scientific">Emiliania huxleyi (strain CCMP1516)</name>
    <dbReference type="NCBI Taxonomy" id="280463"/>
    <lineage>
        <taxon>Eukaryota</taxon>
        <taxon>Haptista</taxon>
        <taxon>Haptophyta</taxon>
        <taxon>Prymnesiophyceae</taxon>
        <taxon>Isochrysidales</taxon>
        <taxon>Noelaerhabdaceae</taxon>
        <taxon>Emiliania</taxon>
    </lineage>
</organism>
<dbReference type="RefSeq" id="XP_005773767.1">
    <property type="nucleotide sequence ID" value="XM_005773710.1"/>
</dbReference>
<accession>A0A0D3JCV3</accession>